<evidence type="ECO:0000313" key="3">
    <source>
        <dbReference type="Proteomes" id="UP000039865"/>
    </source>
</evidence>
<organism evidence="2 3">
    <name type="scientific">Stylonychia lemnae</name>
    <name type="common">Ciliate</name>
    <dbReference type="NCBI Taxonomy" id="5949"/>
    <lineage>
        <taxon>Eukaryota</taxon>
        <taxon>Sar</taxon>
        <taxon>Alveolata</taxon>
        <taxon>Ciliophora</taxon>
        <taxon>Intramacronucleata</taxon>
        <taxon>Spirotrichea</taxon>
        <taxon>Stichotrichia</taxon>
        <taxon>Sporadotrichida</taxon>
        <taxon>Oxytrichidae</taxon>
        <taxon>Stylonychinae</taxon>
        <taxon>Stylonychia</taxon>
    </lineage>
</organism>
<dbReference type="Proteomes" id="UP000039865">
    <property type="component" value="Unassembled WGS sequence"/>
</dbReference>
<feature type="region of interest" description="Disordered" evidence="1">
    <location>
        <begin position="1"/>
        <end position="209"/>
    </location>
</feature>
<reference evidence="2 3" key="1">
    <citation type="submission" date="2014-06" db="EMBL/GenBank/DDBJ databases">
        <authorList>
            <person name="Swart Estienne"/>
        </authorList>
    </citation>
    <scope>NUCLEOTIDE SEQUENCE [LARGE SCALE GENOMIC DNA]</scope>
    <source>
        <strain evidence="2 3">130c</strain>
    </source>
</reference>
<evidence type="ECO:0000313" key="2">
    <source>
        <dbReference type="EMBL" id="CDW86639.1"/>
    </source>
</evidence>
<feature type="compositionally biased region" description="Polar residues" evidence="1">
    <location>
        <begin position="1"/>
        <end position="24"/>
    </location>
</feature>
<name>A0A078AWU6_STYLE</name>
<feature type="compositionally biased region" description="Basic and acidic residues" evidence="1">
    <location>
        <begin position="97"/>
        <end position="110"/>
    </location>
</feature>
<keyword evidence="3" id="KW-1185">Reference proteome</keyword>
<accession>A0A078AWU6</accession>
<feature type="region of interest" description="Disordered" evidence="1">
    <location>
        <begin position="242"/>
        <end position="263"/>
    </location>
</feature>
<sequence>MSTITNQEESQLSANMSKTTTGRYSKNGERDNQPKMSSRITVRNGKKVSMNSTMMTEDENHLEEVNVGQSNLQSDSNIEAEQPHSSVSDVKASLSKLRFEEPNEDQRDQSDAQGQDQANQTMDGITNFSSKKSSKKRSLQEICNDQPGEEPLCENSSKRKRNFDDNKQDADENVFIPSRVASLVPSQNASKERQNVQPEIKIISDEDRAIQEQNDCKPAQIEMEEEHQPINEFEGEVKIDISSSTREEERQSCQDEEIPEEKVQYEQVQEPVLEQEMDVASAPIQQQDIIYSQIQGGSYC</sequence>
<dbReference type="AlphaFoldDB" id="A0A078AWU6"/>
<protein>
    <submittedName>
        <fullName evidence="2">Uncharacterized protein</fullName>
    </submittedName>
</protein>
<feature type="compositionally biased region" description="Polar residues" evidence="1">
    <location>
        <begin position="67"/>
        <end position="88"/>
    </location>
</feature>
<proteinExistence type="predicted"/>
<dbReference type="EMBL" id="CCKQ01014843">
    <property type="protein sequence ID" value="CDW86639.1"/>
    <property type="molecule type" value="Genomic_DNA"/>
</dbReference>
<evidence type="ECO:0000256" key="1">
    <source>
        <dbReference type="SAM" id="MobiDB-lite"/>
    </source>
</evidence>
<dbReference type="InParanoid" id="A0A078AWU6"/>
<gene>
    <name evidence="2" type="primary">Contig11046.g11811</name>
    <name evidence="2" type="ORF">STYLEM_15736</name>
</gene>
<feature type="compositionally biased region" description="Polar residues" evidence="1">
    <location>
        <begin position="111"/>
        <end position="128"/>
    </location>
</feature>
<feature type="compositionally biased region" description="Basic and acidic residues" evidence="1">
    <location>
        <begin position="242"/>
        <end position="253"/>
    </location>
</feature>